<protein>
    <recommendedName>
        <fullName evidence="1">Peptidase M24 domain-containing protein</fullName>
    </recommendedName>
</protein>
<comment type="caution">
    <text evidence="2">The sequence shown here is derived from an EMBL/GenBank/DDBJ whole genome shotgun (WGS) entry which is preliminary data.</text>
</comment>
<reference evidence="2 3" key="1">
    <citation type="submission" date="2016-02" db="EMBL/GenBank/DDBJ databases">
        <title>Genome sequencing of a beta-galactosidase producing bacteria Rhizobium sp. 59.</title>
        <authorList>
            <person name="Wang D."/>
            <person name="Kot W."/>
            <person name="Qin Y."/>
            <person name="Hansen L."/>
            <person name="Naqvi K."/>
            <person name="Rensing C."/>
        </authorList>
    </citation>
    <scope>NUCLEOTIDE SEQUENCE [LARGE SCALE GENOMIC DNA]</scope>
    <source>
        <strain evidence="2 3">59</strain>
    </source>
</reference>
<feature type="domain" description="Peptidase M24" evidence="1">
    <location>
        <begin position="153"/>
        <end position="353"/>
    </location>
</feature>
<dbReference type="AlphaFoldDB" id="A0A657LKC8"/>
<dbReference type="OrthoDB" id="9806388at2"/>
<sequence length="365" mass="38929">MTKDRQDRIRDVLSELRADWAVLSTSDAVCYATGKVIPIETGPSPFTGGPALAFVGRQGAVGLVCSNVEAADLSGSLEAEVYAGFAGDIVDQIVNYRAAVQRMMRRLNVGGVIAVQMGSHPASLNELMPIFIPMDHALDRARAVKTSSEILALRIAASVASAGQIAARSLSCVDVSEIEVLNGIRAVMEQKAGERCALAGEYLAGVDHTAALGTSPGVRRILEGDPVICDLAPRVAGYWGDSCNSFTVGAPSDAWRKMYDSARDTLMLAISTLRPGLTIQAFDAALRTNMQRDGFSYPHHSGHGIGTSVHEWPRIVPQEGALIEENMVLMVEPGAYLPGIGGVRCEHMLRVTATGADVMTEFKFD</sequence>
<dbReference type="InterPro" id="IPR050659">
    <property type="entry name" value="Peptidase_M24B"/>
</dbReference>
<dbReference type="InterPro" id="IPR000994">
    <property type="entry name" value="Pept_M24"/>
</dbReference>
<organism evidence="2 3">
    <name type="scientific">Pararhizobium antarcticum</name>
    <dbReference type="NCBI Taxonomy" id="1798805"/>
    <lineage>
        <taxon>Bacteria</taxon>
        <taxon>Pseudomonadati</taxon>
        <taxon>Pseudomonadota</taxon>
        <taxon>Alphaproteobacteria</taxon>
        <taxon>Hyphomicrobiales</taxon>
        <taxon>Rhizobiaceae</taxon>
        <taxon>Rhizobium/Agrobacterium group</taxon>
        <taxon>Pararhizobium</taxon>
    </lineage>
</organism>
<dbReference type="PANTHER" id="PTHR46112">
    <property type="entry name" value="AMINOPEPTIDASE"/>
    <property type="match status" value="1"/>
</dbReference>
<dbReference type="PANTHER" id="PTHR46112:SF2">
    <property type="entry name" value="XAA-PRO AMINOPEPTIDASE P-RELATED"/>
    <property type="match status" value="1"/>
</dbReference>
<evidence type="ECO:0000259" key="1">
    <source>
        <dbReference type="Pfam" id="PF00557"/>
    </source>
</evidence>
<dbReference type="RefSeq" id="WP_071835700.1">
    <property type="nucleotide sequence ID" value="NZ_LSRP01000143.1"/>
</dbReference>
<name>A0A657LKC8_9HYPH</name>
<dbReference type="EMBL" id="LSRP01000143">
    <property type="protein sequence ID" value="OJF90253.1"/>
    <property type="molecule type" value="Genomic_DNA"/>
</dbReference>
<gene>
    <name evidence="2" type="ORF">AX760_24365</name>
</gene>
<evidence type="ECO:0000313" key="3">
    <source>
        <dbReference type="Proteomes" id="UP000182661"/>
    </source>
</evidence>
<dbReference type="Gene3D" id="3.90.230.10">
    <property type="entry name" value="Creatinase/methionine aminopeptidase superfamily"/>
    <property type="match status" value="1"/>
</dbReference>
<dbReference type="CDD" id="cd01066">
    <property type="entry name" value="APP_MetAP"/>
    <property type="match status" value="1"/>
</dbReference>
<accession>A0A657LKC8</accession>
<dbReference type="SUPFAM" id="SSF55920">
    <property type="entry name" value="Creatinase/aminopeptidase"/>
    <property type="match status" value="1"/>
</dbReference>
<dbReference type="InterPro" id="IPR036005">
    <property type="entry name" value="Creatinase/aminopeptidase-like"/>
</dbReference>
<keyword evidence="3" id="KW-1185">Reference proteome</keyword>
<dbReference type="Pfam" id="PF00557">
    <property type="entry name" value="Peptidase_M24"/>
    <property type="match status" value="1"/>
</dbReference>
<evidence type="ECO:0000313" key="2">
    <source>
        <dbReference type="EMBL" id="OJF90253.1"/>
    </source>
</evidence>
<dbReference type="Proteomes" id="UP000182661">
    <property type="component" value="Unassembled WGS sequence"/>
</dbReference>
<proteinExistence type="predicted"/>